<dbReference type="InterPro" id="IPR046886">
    <property type="entry name" value="RsmE_MTase_dom"/>
</dbReference>
<evidence type="ECO:0000256" key="9">
    <source>
        <dbReference type="ARBA" id="ARBA00022691"/>
    </source>
</evidence>
<dbReference type="EC" id="2.1.1.193" evidence="3 12"/>
<feature type="domain" description="Ribosomal RNA small subunit methyltransferase E methyltransferase" evidence="13">
    <location>
        <begin position="72"/>
        <end position="234"/>
    </location>
</feature>
<evidence type="ECO:0000259" key="13">
    <source>
        <dbReference type="Pfam" id="PF04452"/>
    </source>
</evidence>
<evidence type="ECO:0000256" key="11">
    <source>
        <dbReference type="ARBA" id="ARBA00047944"/>
    </source>
</evidence>
<dbReference type="GO" id="GO:0005737">
    <property type="term" value="C:cytoplasm"/>
    <property type="evidence" value="ECO:0007669"/>
    <property type="project" value="UniProtKB-SubCell"/>
</dbReference>
<dbReference type="AlphaFoldDB" id="A0A9D1RC15"/>
<keyword evidence="5 12" id="KW-0963">Cytoplasm</keyword>
<accession>A0A9D1RC15</accession>
<evidence type="ECO:0000256" key="1">
    <source>
        <dbReference type="ARBA" id="ARBA00004496"/>
    </source>
</evidence>
<comment type="subcellular location">
    <subcellularLocation>
        <location evidence="1 12">Cytoplasm</location>
    </subcellularLocation>
</comment>
<evidence type="ECO:0000256" key="12">
    <source>
        <dbReference type="PIRNR" id="PIRNR015601"/>
    </source>
</evidence>
<dbReference type="Proteomes" id="UP000824205">
    <property type="component" value="Unassembled WGS sequence"/>
</dbReference>
<organism evidence="15 16">
    <name type="scientific">Candidatus Eubacterium faecipullorum</name>
    <dbReference type="NCBI Taxonomy" id="2838571"/>
    <lineage>
        <taxon>Bacteria</taxon>
        <taxon>Bacillati</taxon>
        <taxon>Bacillota</taxon>
        <taxon>Clostridia</taxon>
        <taxon>Eubacteriales</taxon>
        <taxon>Eubacteriaceae</taxon>
        <taxon>Eubacterium</taxon>
    </lineage>
</organism>
<comment type="function">
    <text evidence="10 12">Specifically methylates the N3 position of the uracil ring of uridine 1498 (m3U1498) in 16S rRNA. Acts on the fully assembled 30S ribosomal subunit.</text>
</comment>
<proteinExistence type="inferred from homology"/>
<evidence type="ECO:0000313" key="15">
    <source>
        <dbReference type="EMBL" id="HIW85099.1"/>
    </source>
</evidence>
<evidence type="ECO:0000256" key="8">
    <source>
        <dbReference type="ARBA" id="ARBA00022679"/>
    </source>
</evidence>
<comment type="similarity">
    <text evidence="2 12">Belongs to the RNA methyltransferase RsmE family.</text>
</comment>
<dbReference type="Gene3D" id="3.40.1280.10">
    <property type="match status" value="1"/>
</dbReference>
<dbReference type="NCBIfam" id="NF008692">
    <property type="entry name" value="PRK11713.1-5"/>
    <property type="match status" value="1"/>
</dbReference>
<dbReference type="InterPro" id="IPR029028">
    <property type="entry name" value="Alpha/beta_knot_MTases"/>
</dbReference>
<evidence type="ECO:0000256" key="6">
    <source>
        <dbReference type="ARBA" id="ARBA00022552"/>
    </source>
</evidence>
<keyword evidence="6 12" id="KW-0698">rRNA processing</keyword>
<dbReference type="Gene3D" id="2.40.240.20">
    <property type="entry name" value="Hypothetical PUA domain-like, domain 1"/>
    <property type="match status" value="1"/>
</dbReference>
<gene>
    <name evidence="15" type="ORF">IAA48_01240</name>
</gene>
<dbReference type="SUPFAM" id="SSF75217">
    <property type="entry name" value="alpha/beta knot"/>
    <property type="match status" value="1"/>
</dbReference>
<dbReference type="PANTHER" id="PTHR30027">
    <property type="entry name" value="RIBOSOMAL RNA SMALL SUBUNIT METHYLTRANSFERASE E"/>
    <property type="match status" value="1"/>
</dbReference>
<evidence type="ECO:0000259" key="14">
    <source>
        <dbReference type="Pfam" id="PF20260"/>
    </source>
</evidence>
<name>A0A9D1RC15_9FIRM</name>
<evidence type="ECO:0000256" key="4">
    <source>
        <dbReference type="ARBA" id="ARBA00013673"/>
    </source>
</evidence>
<dbReference type="CDD" id="cd18084">
    <property type="entry name" value="RsmE-like"/>
    <property type="match status" value="1"/>
</dbReference>
<feature type="domain" description="Ribosomal RNA small subunit methyltransferase E PUA-like" evidence="14">
    <location>
        <begin position="17"/>
        <end position="63"/>
    </location>
</feature>
<reference evidence="15" key="1">
    <citation type="journal article" date="2021" name="PeerJ">
        <title>Extensive microbial diversity within the chicken gut microbiome revealed by metagenomics and culture.</title>
        <authorList>
            <person name="Gilroy R."/>
            <person name="Ravi A."/>
            <person name="Getino M."/>
            <person name="Pursley I."/>
            <person name="Horton D.L."/>
            <person name="Alikhan N.F."/>
            <person name="Baker D."/>
            <person name="Gharbi K."/>
            <person name="Hall N."/>
            <person name="Watson M."/>
            <person name="Adriaenssens E.M."/>
            <person name="Foster-Nyarko E."/>
            <person name="Jarju S."/>
            <person name="Secka A."/>
            <person name="Antonio M."/>
            <person name="Oren A."/>
            <person name="Chaudhuri R.R."/>
            <person name="La Ragione R."/>
            <person name="Hildebrand F."/>
            <person name="Pallen M.J."/>
        </authorList>
    </citation>
    <scope>NUCLEOTIDE SEQUENCE</scope>
    <source>
        <strain evidence="15">421</strain>
    </source>
</reference>
<reference evidence="15" key="2">
    <citation type="submission" date="2021-04" db="EMBL/GenBank/DDBJ databases">
        <authorList>
            <person name="Gilroy R."/>
        </authorList>
    </citation>
    <scope>NUCLEOTIDE SEQUENCE</scope>
    <source>
        <strain evidence="15">421</strain>
    </source>
</reference>
<dbReference type="GO" id="GO:0070475">
    <property type="term" value="P:rRNA base methylation"/>
    <property type="evidence" value="ECO:0007669"/>
    <property type="project" value="TreeGrafter"/>
</dbReference>
<evidence type="ECO:0000256" key="2">
    <source>
        <dbReference type="ARBA" id="ARBA00005528"/>
    </source>
</evidence>
<sequence>MKKLFTEYDGISENIYLNEEQSRHITKSLRMKKGDMLTVCTGDGNDYGCIIDDINKDGARLAVCYKQASDSEADIKISLYQGVPKGDKFEDIIQKCTELGVYEIIPVLTKRCVSRPQEKQAEKKRQRYARIALEAAQQSGRGIVPEIKKMTELKTAVSQCEAEIKIVFYEGGGEPLSALIKKGAKSAAVFIGPEGGFEKEEVELLKQNGAVAATLGKRILRTQTAPVAALSAIMLLTGNLE</sequence>
<dbReference type="InterPro" id="IPR046887">
    <property type="entry name" value="RsmE_PUA-like"/>
</dbReference>
<dbReference type="NCBIfam" id="TIGR00046">
    <property type="entry name" value="RsmE family RNA methyltransferase"/>
    <property type="match status" value="1"/>
</dbReference>
<keyword evidence="7 12" id="KW-0489">Methyltransferase</keyword>
<evidence type="ECO:0000256" key="5">
    <source>
        <dbReference type="ARBA" id="ARBA00022490"/>
    </source>
</evidence>
<evidence type="ECO:0000256" key="10">
    <source>
        <dbReference type="ARBA" id="ARBA00025699"/>
    </source>
</evidence>
<protein>
    <recommendedName>
        <fullName evidence="4 12">Ribosomal RNA small subunit methyltransferase E</fullName>
        <ecNumber evidence="3 12">2.1.1.193</ecNumber>
    </recommendedName>
</protein>
<keyword evidence="8 12" id="KW-0808">Transferase</keyword>
<dbReference type="PANTHER" id="PTHR30027:SF3">
    <property type="entry name" value="16S RRNA (URACIL(1498)-N(3))-METHYLTRANSFERASE"/>
    <property type="match status" value="1"/>
</dbReference>
<evidence type="ECO:0000256" key="7">
    <source>
        <dbReference type="ARBA" id="ARBA00022603"/>
    </source>
</evidence>
<keyword evidence="9 12" id="KW-0949">S-adenosyl-L-methionine</keyword>
<dbReference type="EMBL" id="DXGE01000006">
    <property type="protein sequence ID" value="HIW85099.1"/>
    <property type="molecule type" value="Genomic_DNA"/>
</dbReference>
<dbReference type="Pfam" id="PF04452">
    <property type="entry name" value="Methyltrans_RNA"/>
    <property type="match status" value="1"/>
</dbReference>
<evidence type="ECO:0000256" key="3">
    <source>
        <dbReference type="ARBA" id="ARBA00012328"/>
    </source>
</evidence>
<dbReference type="PIRSF" id="PIRSF015601">
    <property type="entry name" value="MTase_slr0722"/>
    <property type="match status" value="1"/>
</dbReference>
<evidence type="ECO:0000313" key="16">
    <source>
        <dbReference type="Proteomes" id="UP000824205"/>
    </source>
</evidence>
<dbReference type="InterPro" id="IPR029026">
    <property type="entry name" value="tRNA_m1G_MTases_N"/>
</dbReference>
<dbReference type="Pfam" id="PF20260">
    <property type="entry name" value="PUA_4"/>
    <property type="match status" value="1"/>
</dbReference>
<dbReference type="InterPro" id="IPR015947">
    <property type="entry name" value="PUA-like_sf"/>
</dbReference>
<dbReference type="InterPro" id="IPR006700">
    <property type="entry name" value="RsmE"/>
</dbReference>
<comment type="caution">
    <text evidence="15">The sequence shown here is derived from an EMBL/GenBank/DDBJ whole genome shotgun (WGS) entry which is preliminary data.</text>
</comment>
<dbReference type="GO" id="GO:0070042">
    <property type="term" value="F:rRNA (uridine-N3-)-methyltransferase activity"/>
    <property type="evidence" value="ECO:0007669"/>
    <property type="project" value="TreeGrafter"/>
</dbReference>
<dbReference type="SUPFAM" id="SSF88697">
    <property type="entry name" value="PUA domain-like"/>
    <property type="match status" value="1"/>
</dbReference>
<comment type="catalytic activity">
    <reaction evidence="11 12">
        <text>uridine(1498) in 16S rRNA + S-adenosyl-L-methionine = N(3)-methyluridine(1498) in 16S rRNA + S-adenosyl-L-homocysteine + H(+)</text>
        <dbReference type="Rhea" id="RHEA:42920"/>
        <dbReference type="Rhea" id="RHEA-COMP:10283"/>
        <dbReference type="Rhea" id="RHEA-COMP:10284"/>
        <dbReference type="ChEBI" id="CHEBI:15378"/>
        <dbReference type="ChEBI" id="CHEBI:57856"/>
        <dbReference type="ChEBI" id="CHEBI:59789"/>
        <dbReference type="ChEBI" id="CHEBI:65315"/>
        <dbReference type="ChEBI" id="CHEBI:74502"/>
        <dbReference type="EC" id="2.1.1.193"/>
    </reaction>
</comment>